<protein>
    <submittedName>
        <fullName evidence="1">Uncharacterized protein</fullName>
    </submittedName>
</protein>
<accession>A0A834I4C9</accession>
<gene>
    <name evidence="1" type="ORF">GWI33_014831</name>
</gene>
<evidence type="ECO:0000313" key="2">
    <source>
        <dbReference type="Proteomes" id="UP000625711"/>
    </source>
</evidence>
<evidence type="ECO:0000313" key="1">
    <source>
        <dbReference type="EMBL" id="KAF7272376.1"/>
    </source>
</evidence>
<dbReference type="AlphaFoldDB" id="A0A834I4C9"/>
<keyword evidence="2" id="KW-1185">Reference proteome</keyword>
<dbReference type="EMBL" id="JAACXV010013773">
    <property type="protein sequence ID" value="KAF7272376.1"/>
    <property type="molecule type" value="Genomic_DNA"/>
</dbReference>
<dbReference type="Proteomes" id="UP000625711">
    <property type="component" value="Unassembled WGS sequence"/>
</dbReference>
<comment type="caution">
    <text evidence="1">The sequence shown here is derived from an EMBL/GenBank/DDBJ whole genome shotgun (WGS) entry which is preliminary data.</text>
</comment>
<name>A0A834I4C9_RHYFE</name>
<sequence length="70" mass="8122">MKSVANRVLHLSGRFNSDSARSGSNLDEWCTAQDRTSFESLPTKKNWKRQHVVGTNLHKKLPRRMQGWKI</sequence>
<organism evidence="1 2">
    <name type="scientific">Rhynchophorus ferrugineus</name>
    <name type="common">Red palm weevil</name>
    <name type="synonym">Curculio ferrugineus</name>
    <dbReference type="NCBI Taxonomy" id="354439"/>
    <lineage>
        <taxon>Eukaryota</taxon>
        <taxon>Metazoa</taxon>
        <taxon>Ecdysozoa</taxon>
        <taxon>Arthropoda</taxon>
        <taxon>Hexapoda</taxon>
        <taxon>Insecta</taxon>
        <taxon>Pterygota</taxon>
        <taxon>Neoptera</taxon>
        <taxon>Endopterygota</taxon>
        <taxon>Coleoptera</taxon>
        <taxon>Polyphaga</taxon>
        <taxon>Cucujiformia</taxon>
        <taxon>Curculionidae</taxon>
        <taxon>Dryophthorinae</taxon>
        <taxon>Rhynchophorus</taxon>
    </lineage>
</organism>
<reference evidence="1" key="1">
    <citation type="submission" date="2020-08" db="EMBL/GenBank/DDBJ databases">
        <title>Genome sequencing and assembly of the red palm weevil Rhynchophorus ferrugineus.</title>
        <authorList>
            <person name="Dias G.B."/>
            <person name="Bergman C.M."/>
            <person name="Manee M."/>
        </authorList>
    </citation>
    <scope>NUCLEOTIDE SEQUENCE</scope>
    <source>
        <strain evidence="1">AA-2017</strain>
        <tissue evidence="1">Whole larva</tissue>
    </source>
</reference>
<proteinExistence type="predicted"/>